<dbReference type="InterPro" id="IPR011009">
    <property type="entry name" value="Kinase-like_dom_sf"/>
</dbReference>
<organism evidence="3 4">
    <name type="scientific">Wocania arenilitoris</name>
    <dbReference type="NCBI Taxonomy" id="2044858"/>
    <lineage>
        <taxon>Bacteria</taxon>
        <taxon>Pseudomonadati</taxon>
        <taxon>Bacteroidota</taxon>
        <taxon>Flavobacteriia</taxon>
        <taxon>Flavobacteriales</taxon>
        <taxon>Flavobacteriaceae</taxon>
        <taxon>Wocania</taxon>
    </lineage>
</organism>
<comment type="caution">
    <text evidence="3">The sequence shown here is derived from an EMBL/GenBank/DDBJ whole genome shotgun (WGS) entry which is preliminary data.</text>
</comment>
<dbReference type="GO" id="GO:0016301">
    <property type="term" value="F:kinase activity"/>
    <property type="evidence" value="ECO:0007669"/>
    <property type="project" value="UniProtKB-UniRule"/>
</dbReference>
<reference evidence="3" key="1">
    <citation type="submission" date="2022-01" db="EMBL/GenBank/DDBJ databases">
        <title>Draft genome sequence of Sabulilitoribacter arenilitoris KCTC 52401.</title>
        <authorList>
            <person name="Oh J.-S."/>
        </authorList>
    </citation>
    <scope>NUCLEOTIDE SEQUENCE</scope>
    <source>
        <strain evidence="3">HMF6543</strain>
    </source>
</reference>
<evidence type="ECO:0000256" key="2">
    <source>
        <dbReference type="PIRNR" id="PIRNR006221"/>
    </source>
</evidence>
<dbReference type="EMBL" id="JAKKDU010000009">
    <property type="protein sequence ID" value="MCF7568577.1"/>
    <property type="molecule type" value="Genomic_DNA"/>
</dbReference>
<dbReference type="SUPFAM" id="SSF56112">
    <property type="entry name" value="Protein kinase-like (PK-like)"/>
    <property type="match status" value="1"/>
</dbReference>
<name>A0AAE3EQ48_9FLAO</name>
<dbReference type="PANTHER" id="PTHR12149:SF8">
    <property type="entry name" value="PROTEIN-RIBULOSAMINE 3-KINASE"/>
    <property type="match status" value="1"/>
</dbReference>
<dbReference type="AlphaFoldDB" id="A0AAE3EQ48"/>
<dbReference type="Gene3D" id="3.90.1200.10">
    <property type="match status" value="1"/>
</dbReference>
<keyword evidence="4" id="KW-1185">Reference proteome</keyword>
<dbReference type="PIRSF" id="PIRSF006221">
    <property type="entry name" value="Ketosamine-3-kinase"/>
    <property type="match status" value="1"/>
</dbReference>
<evidence type="ECO:0000256" key="1">
    <source>
        <dbReference type="ARBA" id="ARBA00009460"/>
    </source>
</evidence>
<dbReference type="Pfam" id="PF03881">
    <property type="entry name" value="Fructosamin_kin"/>
    <property type="match status" value="1"/>
</dbReference>
<keyword evidence="2 3" id="KW-0418">Kinase</keyword>
<accession>A0AAE3EQ48</accession>
<dbReference type="Proteomes" id="UP001199795">
    <property type="component" value="Unassembled WGS sequence"/>
</dbReference>
<comment type="similarity">
    <text evidence="1 2">Belongs to the fructosamine kinase family.</text>
</comment>
<evidence type="ECO:0000313" key="4">
    <source>
        <dbReference type="Proteomes" id="UP001199795"/>
    </source>
</evidence>
<keyword evidence="2" id="KW-0808">Transferase</keyword>
<evidence type="ECO:0000313" key="3">
    <source>
        <dbReference type="EMBL" id="MCF7568577.1"/>
    </source>
</evidence>
<proteinExistence type="inferred from homology"/>
<protein>
    <submittedName>
        <fullName evidence="3">Fructosamine kinase family protein</fullName>
    </submittedName>
</protein>
<dbReference type="InterPro" id="IPR016477">
    <property type="entry name" value="Fructo-/Ketosamine-3-kinase"/>
</dbReference>
<dbReference type="PANTHER" id="PTHR12149">
    <property type="entry name" value="FRUCTOSAMINE 3 KINASE-RELATED PROTEIN"/>
    <property type="match status" value="1"/>
</dbReference>
<gene>
    <name evidence="3" type="ORF">L3X37_09390</name>
</gene>
<dbReference type="RefSeq" id="WP_237239919.1">
    <property type="nucleotide sequence ID" value="NZ_JAKKDU010000009.1"/>
</dbReference>
<dbReference type="Gene3D" id="3.30.200.20">
    <property type="entry name" value="Phosphorylase Kinase, domain 1"/>
    <property type="match status" value="1"/>
</dbReference>
<sequence length="285" mass="32316">MISHLKPLLSNLLNETITKVSSVSGGDISQAYKIYTTKNSYFLKLNSASTLNMFQAEAYGLELIAKTNTIKTPKVIAFDSFENSAFLLMEFIESKRATAEDFKLLGEQLATLHKCTSDSFGLDKDNYIGSLPQSNSAHKTWVKFYTHERLLPQLELAQQKGLLSVSECPSEQHIKNHLELLFKGIKPSLLHGDLWSGNYLISKNSEPYLIDPAVYYGHNEVDIAMTKLFDGFGNAFYESYHSYFPLDENTSARIDIYQLYYLLVHLNLFGSSYYGSVVSILKKYF</sequence>